<dbReference type="PANTHER" id="PTHR24221:SF654">
    <property type="entry name" value="ATP-BINDING CASSETTE SUB-FAMILY B MEMBER 6"/>
    <property type="match status" value="1"/>
</dbReference>
<dbReference type="PROSITE" id="PS00211">
    <property type="entry name" value="ABC_TRANSPORTER_1"/>
    <property type="match status" value="1"/>
</dbReference>
<dbReference type="InterPro" id="IPR011527">
    <property type="entry name" value="ABC1_TM_dom"/>
</dbReference>
<evidence type="ECO:0000259" key="9">
    <source>
        <dbReference type="PROSITE" id="PS50929"/>
    </source>
</evidence>
<organism evidence="10">
    <name type="scientific">Phaselicystis flava</name>
    <dbReference type="NCBI Taxonomy" id="525924"/>
    <lineage>
        <taxon>Bacteria</taxon>
        <taxon>Pseudomonadati</taxon>
        <taxon>Myxococcota</taxon>
        <taxon>Polyangia</taxon>
        <taxon>Polyangiales</taxon>
        <taxon>Phaselicystidaceae</taxon>
        <taxon>Phaselicystis</taxon>
    </lineage>
</organism>
<dbReference type="SUPFAM" id="SSF90123">
    <property type="entry name" value="ABC transporter transmembrane region"/>
    <property type="match status" value="1"/>
</dbReference>
<dbReference type="PANTHER" id="PTHR24221">
    <property type="entry name" value="ATP-BINDING CASSETTE SUB-FAMILY B"/>
    <property type="match status" value="1"/>
</dbReference>
<dbReference type="InterPro" id="IPR036640">
    <property type="entry name" value="ABC1_TM_sf"/>
</dbReference>
<accession>A0A3S7V0A5</accession>
<evidence type="ECO:0000256" key="2">
    <source>
        <dbReference type="ARBA" id="ARBA00022692"/>
    </source>
</evidence>
<reference evidence="10" key="1">
    <citation type="journal article" date="2018" name="J. Ind. Microbiol. Biotechnol.">
        <title>Genome mining reveals uncommon alkylpyrones as type III PKS products from myxobacteria.</title>
        <authorList>
            <person name="Hug J.J."/>
            <person name="Panter F."/>
            <person name="Krug D."/>
            <person name="Muller R."/>
        </authorList>
    </citation>
    <scope>NUCLEOTIDE SEQUENCE</scope>
    <source>
        <strain evidence="10">MSr9315</strain>
    </source>
</reference>
<dbReference type="PROSITE" id="PS50893">
    <property type="entry name" value="ABC_TRANSPORTER_2"/>
    <property type="match status" value="1"/>
</dbReference>
<dbReference type="GO" id="GO:0034040">
    <property type="term" value="F:ATPase-coupled lipid transmembrane transporter activity"/>
    <property type="evidence" value="ECO:0007669"/>
    <property type="project" value="TreeGrafter"/>
</dbReference>
<dbReference type="GO" id="GO:1904680">
    <property type="term" value="F:peptide transmembrane transporter activity"/>
    <property type="evidence" value="ECO:0007669"/>
    <property type="project" value="InterPro"/>
</dbReference>
<dbReference type="SMART" id="SM00382">
    <property type="entry name" value="AAA"/>
    <property type="match status" value="1"/>
</dbReference>
<feature type="domain" description="ABC transmembrane type-1" evidence="9">
    <location>
        <begin position="13"/>
        <end position="290"/>
    </location>
</feature>
<feature type="transmembrane region" description="Helical" evidence="7">
    <location>
        <begin position="48"/>
        <end position="67"/>
    </location>
</feature>
<feature type="transmembrane region" description="Helical" evidence="7">
    <location>
        <begin position="230"/>
        <end position="252"/>
    </location>
</feature>
<dbReference type="GO" id="GO:0140359">
    <property type="term" value="F:ABC-type transporter activity"/>
    <property type="evidence" value="ECO:0007669"/>
    <property type="project" value="InterPro"/>
</dbReference>
<dbReference type="InterPro" id="IPR005898">
    <property type="entry name" value="Cyc_pep_transpt_SyrD/YojI"/>
</dbReference>
<keyword evidence="3" id="KW-0547">Nucleotide-binding</keyword>
<evidence type="ECO:0000256" key="6">
    <source>
        <dbReference type="ARBA" id="ARBA00023136"/>
    </source>
</evidence>
<feature type="transmembrane region" description="Helical" evidence="7">
    <location>
        <begin position="114"/>
        <end position="143"/>
    </location>
</feature>
<protein>
    <submittedName>
        <fullName evidence="10">Cyclic peptide transporter</fullName>
    </submittedName>
</protein>
<dbReference type="GO" id="GO:0016887">
    <property type="term" value="F:ATP hydrolysis activity"/>
    <property type="evidence" value="ECO:0007669"/>
    <property type="project" value="InterPro"/>
</dbReference>
<keyword evidence="2 7" id="KW-0812">Transmembrane</keyword>
<evidence type="ECO:0000256" key="1">
    <source>
        <dbReference type="ARBA" id="ARBA00004651"/>
    </source>
</evidence>
<keyword evidence="6 7" id="KW-0472">Membrane</keyword>
<dbReference type="AlphaFoldDB" id="A0A3S7V0A5"/>
<dbReference type="InterPro" id="IPR017871">
    <property type="entry name" value="ABC_transporter-like_CS"/>
</dbReference>
<dbReference type="GO" id="GO:0015833">
    <property type="term" value="P:peptide transport"/>
    <property type="evidence" value="ECO:0007669"/>
    <property type="project" value="InterPro"/>
</dbReference>
<dbReference type="GO" id="GO:0005524">
    <property type="term" value="F:ATP binding"/>
    <property type="evidence" value="ECO:0007669"/>
    <property type="project" value="UniProtKB-KW"/>
</dbReference>
<evidence type="ECO:0000256" key="5">
    <source>
        <dbReference type="ARBA" id="ARBA00022989"/>
    </source>
</evidence>
<proteinExistence type="predicted"/>
<dbReference type="InterPro" id="IPR003439">
    <property type="entry name" value="ABC_transporter-like_ATP-bd"/>
</dbReference>
<dbReference type="EMBL" id="MH908922">
    <property type="protein sequence ID" value="AYM54402.1"/>
    <property type="molecule type" value="Genomic_DNA"/>
</dbReference>
<keyword evidence="4" id="KW-0067">ATP-binding</keyword>
<dbReference type="PROSITE" id="PS50929">
    <property type="entry name" value="ABC_TM1F"/>
    <property type="match status" value="1"/>
</dbReference>
<feature type="transmembrane region" description="Helical" evidence="7">
    <location>
        <begin position="149"/>
        <end position="171"/>
    </location>
</feature>
<dbReference type="NCBIfam" id="TIGR01194">
    <property type="entry name" value="cyc_pep_trnsptr"/>
    <property type="match status" value="1"/>
</dbReference>
<evidence type="ECO:0000259" key="8">
    <source>
        <dbReference type="PROSITE" id="PS50893"/>
    </source>
</evidence>
<dbReference type="InterPro" id="IPR003593">
    <property type="entry name" value="AAA+_ATPase"/>
</dbReference>
<dbReference type="InterPro" id="IPR027417">
    <property type="entry name" value="P-loop_NTPase"/>
</dbReference>
<dbReference type="Gene3D" id="3.40.50.300">
    <property type="entry name" value="P-loop containing nucleotide triphosphate hydrolases"/>
    <property type="match status" value="1"/>
</dbReference>
<keyword evidence="5 7" id="KW-1133">Transmembrane helix</keyword>
<evidence type="ECO:0000313" key="10">
    <source>
        <dbReference type="EMBL" id="AYM54402.1"/>
    </source>
</evidence>
<evidence type="ECO:0000256" key="3">
    <source>
        <dbReference type="ARBA" id="ARBA00022741"/>
    </source>
</evidence>
<comment type="subcellular location">
    <subcellularLocation>
        <location evidence="1">Cell membrane</location>
        <topology evidence="1">Multi-pass membrane protein</topology>
    </subcellularLocation>
</comment>
<feature type="transmembrane region" description="Helical" evidence="7">
    <location>
        <begin position="264"/>
        <end position="288"/>
    </location>
</feature>
<sequence length="545" mass="58449">MSLFEILLQRSRLAALGALVLGLLGGFAGAGLVAVIRAALEPGARMTALAVTFVGLCVAMIAARLAAHVIVVRQSEAAVYDLRLRLSRQILDAPLRTVEEMGPAKLLAILTDDVLSLAGAVPAALGVVPQLAVVLGCLAYMAWLSLPLFLASVLTMAAGILVYRAVAGIAVKHLDGARRDTDDLARHFRTVTEGVKELQLHRRRREEFLTQVLATTAASAGRNAQRGTTAYAAANGIGQALLFLAIGGFLFLTPALRTIDAATVGGFVLAALYLVPPLDFVLGAMPILARGTIALRSIESAGLSLSRARCEDRAAEPPAAALETLALSSVMYSYQRLEEGRDFTVGPVDLALRPGEIVFIVGGNGGGKTTLAKVLAGLYTPESGEIRLNGRPIARGDEERYRELFSAVFSDAFVFDSLLGVDGADVDATARALLSRLHLDHKVRIDGRALSTTALSLGQRKRLALLVALLDDRPIYLFDEWAAEQDPTFRELFYTCFLPDLRARGKVVLVISHDDRYFRVADRILEFDYGRVVARAPQPILEASS</sequence>
<dbReference type="Pfam" id="PF00005">
    <property type="entry name" value="ABC_tran"/>
    <property type="match status" value="1"/>
</dbReference>
<evidence type="ECO:0000256" key="7">
    <source>
        <dbReference type="SAM" id="Phobius"/>
    </source>
</evidence>
<dbReference type="GO" id="GO:0005886">
    <property type="term" value="C:plasma membrane"/>
    <property type="evidence" value="ECO:0007669"/>
    <property type="project" value="UniProtKB-SubCell"/>
</dbReference>
<feature type="domain" description="ABC transporter" evidence="8">
    <location>
        <begin position="325"/>
        <end position="545"/>
    </location>
</feature>
<dbReference type="Pfam" id="PF00664">
    <property type="entry name" value="ABC_membrane"/>
    <property type="match status" value="1"/>
</dbReference>
<name>A0A3S7V0A5_9BACT</name>
<dbReference type="InterPro" id="IPR039421">
    <property type="entry name" value="Type_1_exporter"/>
</dbReference>
<evidence type="ECO:0000256" key="4">
    <source>
        <dbReference type="ARBA" id="ARBA00022840"/>
    </source>
</evidence>
<dbReference type="Gene3D" id="1.20.1560.10">
    <property type="entry name" value="ABC transporter type 1, transmembrane domain"/>
    <property type="match status" value="1"/>
</dbReference>
<dbReference type="SUPFAM" id="SSF52540">
    <property type="entry name" value="P-loop containing nucleoside triphosphate hydrolases"/>
    <property type="match status" value="1"/>
</dbReference>